<organism evidence="1 2">
    <name type="scientific">Fodinicola feengrottensis</name>
    <dbReference type="NCBI Taxonomy" id="435914"/>
    <lineage>
        <taxon>Bacteria</taxon>
        <taxon>Bacillati</taxon>
        <taxon>Actinomycetota</taxon>
        <taxon>Actinomycetes</taxon>
        <taxon>Mycobacteriales</taxon>
        <taxon>Fodinicola</taxon>
    </lineage>
</organism>
<protein>
    <recommendedName>
        <fullName evidence="3">Plasmid replication, integration and excision activator</fullName>
    </recommendedName>
</protein>
<dbReference type="EMBL" id="BAAANY010000017">
    <property type="protein sequence ID" value="GAA1690125.1"/>
    <property type="molecule type" value="Genomic_DNA"/>
</dbReference>
<evidence type="ECO:0000313" key="1">
    <source>
        <dbReference type="EMBL" id="GAA1690125.1"/>
    </source>
</evidence>
<accession>A0ABN2HM32</accession>
<proteinExistence type="predicted"/>
<gene>
    <name evidence="1" type="ORF">GCM10009765_44380</name>
</gene>
<evidence type="ECO:0008006" key="3">
    <source>
        <dbReference type="Google" id="ProtNLM"/>
    </source>
</evidence>
<sequence>MAFKPGIRLAIPFEALFPHGCVIAGGVSAVTDFDIKKGDDHKRDKATGMRLWQIAVFDADPEARDGQREVKVKIASETQPVPPGGPLTQVEFSGMTVSPWVNDKGMRPKVEYSVFADEMRAVVTGRASKSAGQQQAA</sequence>
<reference evidence="1 2" key="1">
    <citation type="journal article" date="2019" name="Int. J. Syst. Evol. Microbiol.">
        <title>The Global Catalogue of Microorganisms (GCM) 10K type strain sequencing project: providing services to taxonomists for standard genome sequencing and annotation.</title>
        <authorList>
            <consortium name="The Broad Institute Genomics Platform"/>
            <consortium name="The Broad Institute Genome Sequencing Center for Infectious Disease"/>
            <person name="Wu L."/>
            <person name="Ma J."/>
        </authorList>
    </citation>
    <scope>NUCLEOTIDE SEQUENCE [LARGE SCALE GENOMIC DNA]</scope>
    <source>
        <strain evidence="1 2">JCM 14718</strain>
    </source>
</reference>
<comment type="caution">
    <text evidence="1">The sequence shown here is derived from an EMBL/GenBank/DDBJ whole genome shotgun (WGS) entry which is preliminary data.</text>
</comment>
<keyword evidence="2" id="KW-1185">Reference proteome</keyword>
<dbReference type="RefSeq" id="WP_344312277.1">
    <property type="nucleotide sequence ID" value="NZ_BAAANY010000017.1"/>
</dbReference>
<name>A0ABN2HM32_9ACTN</name>
<evidence type="ECO:0000313" key="2">
    <source>
        <dbReference type="Proteomes" id="UP001500618"/>
    </source>
</evidence>
<dbReference type="Proteomes" id="UP001500618">
    <property type="component" value="Unassembled WGS sequence"/>
</dbReference>